<dbReference type="AlphaFoldDB" id="A0A518G1U1"/>
<proteinExistence type="predicted"/>
<dbReference type="KEGG" id="ahel:Q31a_08400"/>
<evidence type="ECO:0000313" key="2">
    <source>
        <dbReference type="Proteomes" id="UP000318017"/>
    </source>
</evidence>
<protein>
    <submittedName>
        <fullName evidence="1">Uncharacterized protein</fullName>
    </submittedName>
</protein>
<reference evidence="1 2" key="1">
    <citation type="submission" date="2019-02" db="EMBL/GenBank/DDBJ databases">
        <title>Deep-cultivation of Planctomycetes and their phenomic and genomic characterization uncovers novel biology.</title>
        <authorList>
            <person name="Wiegand S."/>
            <person name="Jogler M."/>
            <person name="Boedeker C."/>
            <person name="Pinto D."/>
            <person name="Vollmers J."/>
            <person name="Rivas-Marin E."/>
            <person name="Kohn T."/>
            <person name="Peeters S.H."/>
            <person name="Heuer A."/>
            <person name="Rast P."/>
            <person name="Oberbeckmann S."/>
            <person name="Bunk B."/>
            <person name="Jeske O."/>
            <person name="Meyerdierks A."/>
            <person name="Storesund J.E."/>
            <person name="Kallscheuer N."/>
            <person name="Luecker S."/>
            <person name="Lage O.M."/>
            <person name="Pohl T."/>
            <person name="Merkel B.J."/>
            <person name="Hornburger P."/>
            <person name="Mueller R.-W."/>
            <person name="Bruemmer F."/>
            <person name="Labrenz M."/>
            <person name="Spormann A.M."/>
            <person name="Op den Camp H."/>
            <person name="Overmann J."/>
            <person name="Amann R."/>
            <person name="Jetten M.S.M."/>
            <person name="Mascher T."/>
            <person name="Medema M.H."/>
            <person name="Devos D.P."/>
            <person name="Kaster A.-K."/>
            <person name="Ovreas L."/>
            <person name="Rohde M."/>
            <person name="Galperin M.Y."/>
            <person name="Jogler C."/>
        </authorList>
    </citation>
    <scope>NUCLEOTIDE SEQUENCE [LARGE SCALE GENOMIC DNA]</scope>
    <source>
        <strain evidence="1 2">Q31a</strain>
    </source>
</reference>
<sequence length="63" mass="7099">MTVRLGAGATLPHMFRILTQSSTGQCNLIEADKLQTCFRKEWEGIFDALSRDLGRHHKSQIPS</sequence>
<evidence type="ECO:0000313" key="1">
    <source>
        <dbReference type="EMBL" id="QDV22554.1"/>
    </source>
</evidence>
<gene>
    <name evidence="1" type="ORF">Q31a_08400</name>
</gene>
<accession>A0A518G1U1</accession>
<keyword evidence="2" id="KW-1185">Reference proteome</keyword>
<dbReference type="EMBL" id="CP036298">
    <property type="protein sequence ID" value="QDV22554.1"/>
    <property type="molecule type" value="Genomic_DNA"/>
</dbReference>
<organism evidence="1 2">
    <name type="scientific">Aureliella helgolandensis</name>
    <dbReference type="NCBI Taxonomy" id="2527968"/>
    <lineage>
        <taxon>Bacteria</taxon>
        <taxon>Pseudomonadati</taxon>
        <taxon>Planctomycetota</taxon>
        <taxon>Planctomycetia</taxon>
        <taxon>Pirellulales</taxon>
        <taxon>Pirellulaceae</taxon>
        <taxon>Aureliella</taxon>
    </lineage>
</organism>
<dbReference type="Proteomes" id="UP000318017">
    <property type="component" value="Chromosome"/>
</dbReference>
<name>A0A518G1U1_9BACT</name>